<evidence type="ECO:0000256" key="1">
    <source>
        <dbReference type="SAM" id="SignalP"/>
    </source>
</evidence>
<feature type="domain" description="GmrSD restriction endonucleases C-terminal" evidence="2">
    <location>
        <begin position="104"/>
        <end position="217"/>
    </location>
</feature>
<dbReference type="OrthoDB" id="5196645at2"/>
<dbReference type="Pfam" id="PF07510">
    <property type="entry name" value="GmrSD_C"/>
    <property type="match status" value="1"/>
</dbReference>
<dbReference type="RefSeq" id="WP_054288217.1">
    <property type="nucleotide sequence ID" value="NZ_CP012752.1"/>
</dbReference>
<name>A0A0N9HP97_9PSEU</name>
<keyword evidence="1" id="KW-0732">Signal</keyword>
<dbReference type="KEGG" id="kphy:AOZ06_04230"/>
<reference evidence="3 4" key="1">
    <citation type="submission" date="2015-07" db="EMBL/GenBank/DDBJ databases">
        <title>Genome sequencing of Kibdelosporangium phytohabitans.</title>
        <authorList>
            <person name="Qin S."/>
            <person name="Xing K."/>
        </authorList>
    </citation>
    <scope>NUCLEOTIDE SEQUENCE [LARGE SCALE GENOMIC DNA]</scope>
    <source>
        <strain evidence="3 4">KLBMP1111</strain>
    </source>
</reference>
<proteinExistence type="predicted"/>
<organism evidence="3 4">
    <name type="scientific">Kibdelosporangium phytohabitans</name>
    <dbReference type="NCBI Taxonomy" id="860235"/>
    <lineage>
        <taxon>Bacteria</taxon>
        <taxon>Bacillati</taxon>
        <taxon>Actinomycetota</taxon>
        <taxon>Actinomycetes</taxon>
        <taxon>Pseudonocardiales</taxon>
        <taxon>Pseudonocardiaceae</taxon>
        <taxon>Kibdelosporangium</taxon>
    </lineage>
</organism>
<feature type="signal peptide" evidence="1">
    <location>
        <begin position="1"/>
        <end position="22"/>
    </location>
</feature>
<protein>
    <recommendedName>
        <fullName evidence="2">GmrSD restriction endonucleases C-terminal domain-containing protein</fullName>
    </recommendedName>
</protein>
<dbReference type="PANTHER" id="PTHR24094:SF15">
    <property type="entry name" value="AMP-DEPENDENT SYNTHETASE_LIGASE DOMAIN-CONTAINING PROTEIN-RELATED"/>
    <property type="match status" value="1"/>
</dbReference>
<dbReference type="PANTHER" id="PTHR24094">
    <property type="entry name" value="SECRETED PROTEIN"/>
    <property type="match status" value="1"/>
</dbReference>
<evidence type="ECO:0000313" key="3">
    <source>
        <dbReference type="EMBL" id="ALG06241.1"/>
    </source>
</evidence>
<evidence type="ECO:0000259" key="2">
    <source>
        <dbReference type="Pfam" id="PF07510"/>
    </source>
</evidence>
<feature type="chain" id="PRO_5006035360" description="GmrSD restriction endonucleases C-terminal domain-containing protein" evidence="1">
    <location>
        <begin position="23"/>
        <end position="226"/>
    </location>
</feature>
<dbReference type="Proteomes" id="UP000063699">
    <property type="component" value="Chromosome"/>
</dbReference>
<keyword evidence="4" id="KW-1185">Reference proteome</keyword>
<sequence length="226" mass="24523">MTAVLAVVVPAVVVPAAGVAAAGSTADAPAAVGSQRLVAGFPVPVDKKTAKTYLGKLKVDALNTGAGYDRKDFAWTTPKGSKCSTRNTILKRDGKGVTTDANCKITKGKWISRYDSDTSWIDQPSKIDVDHVVPAKHAYMSGANKWLPSRRSAFANDTARPQLIAVDQYTNRSKGDKSPDQWMPLNQRFHCMYVRAWIQVKYSYALTVTPAESTKLTSVLDNDCGR</sequence>
<dbReference type="STRING" id="860235.AOZ06_04230"/>
<gene>
    <name evidence="3" type="ORF">AOZ06_04230</name>
</gene>
<dbReference type="InterPro" id="IPR011089">
    <property type="entry name" value="GmrSD_C"/>
</dbReference>
<dbReference type="AlphaFoldDB" id="A0A0N9HP97"/>
<accession>A0A0N9HP97</accession>
<evidence type="ECO:0000313" key="4">
    <source>
        <dbReference type="Proteomes" id="UP000063699"/>
    </source>
</evidence>
<dbReference type="EMBL" id="CP012752">
    <property type="protein sequence ID" value="ALG06241.1"/>
    <property type="molecule type" value="Genomic_DNA"/>
</dbReference>